<feature type="compositionally biased region" description="Acidic residues" evidence="1">
    <location>
        <begin position="551"/>
        <end position="562"/>
    </location>
</feature>
<feature type="compositionally biased region" description="Acidic residues" evidence="1">
    <location>
        <begin position="394"/>
        <end position="415"/>
    </location>
</feature>
<evidence type="ECO:0000313" key="3">
    <source>
        <dbReference type="Proteomes" id="UP000004318"/>
    </source>
</evidence>
<dbReference type="HOGENOM" id="CLU_015965_0_0_5"/>
<feature type="compositionally biased region" description="Acidic residues" evidence="1">
    <location>
        <begin position="376"/>
        <end position="387"/>
    </location>
</feature>
<name>A3TUM6_PSEBH</name>
<keyword evidence="2" id="KW-0449">Lipoprotein</keyword>
<feature type="compositionally biased region" description="Low complexity" evidence="1">
    <location>
        <begin position="207"/>
        <end position="241"/>
    </location>
</feature>
<reference evidence="2 3" key="1">
    <citation type="journal article" date="2010" name="J. Bacteriol.">
        <title>Genome sequences of Oceanicola granulosus HTCC2516(T) and Oceanicola batsensis HTCC2597(TDelta).</title>
        <authorList>
            <person name="Thrash J.C."/>
            <person name="Cho J.C."/>
            <person name="Vergin K.L."/>
            <person name="Giovannoni S.J."/>
        </authorList>
    </citation>
    <scope>NUCLEOTIDE SEQUENCE [LARGE SCALE GENOMIC DNA]</scope>
    <source>
        <strain evidence="3">ATCC BAA-863 / DSM 15984 / KCTC 12145 / HTCC2597</strain>
    </source>
</reference>
<keyword evidence="3" id="KW-1185">Reference proteome</keyword>
<dbReference type="STRING" id="252305.OB2597_08769"/>
<comment type="caution">
    <text evidence="2">The sequence shown here is derived from an EMBL/GenBank/DDBJ whole genome shotgun (WGS) entry which is preliminary data.</text>
</comment>
<evidence type="ECO:0000256" key="1">
    <source>
        <dbReference type="SAM" id="MobiDB-lite"/>
    </source>
</evidence>
<feature type="compositionally biased region" description="Basic and acidic residues" evidence="1">
    <location>
        <begin position="75"/>
        <end position="86"/>
    </location>
</feature>
<accession>A3TUM6</accession>
<feature type="compositionally biased region" description="Acidic residues" evidence="1">
    <location>
        <begin position="422"/>
        <end position="441"/>
    </location>
</feature>
<sequence>MSYGTFSCTLEGFDDAFSTMKAIAEYFRDLAAEDRFFGAEPPTPDPEMLAQLASRSAARRVEAHRNETGIVLRQDRAALADDRHASDAVADAAEETAEETGPQPDATASPPRGTSDTADAPPPAAPAADAGDTPETDEPAPKPVPEAAAVEGGPEDRSEPPEAPREEPAAATEPPAEEAAPAPRARVVRARPIQATTARSTKPRPNVRVSTSSPRTVRVSAGRPAVPATPTAPAAPATPAADQNSVAAKLQRIRDVVAKDRKPPAVADYSEDQHADEGELAESDALLGNMSDADNVPLAPAAAMPDFHYAEDDLEDDEITEDSDFAALDDGFDADEHESVARGTDEAGPARQPDVWLEDTEDLDLSAAMAIANAPGEEDLGDEDLADDVALTDVSEDDDIAAASDADEDMNDLDDGFGLAAYDDDDFDDLSFDDGEDDDHDDLSLSDPHDDPDHADEVTPEPAGAQDTPARPVARVLKVKRRDFEEAVREGRLEEEPDTDGTEAALPETAYGESTLSPEDEAELQSELKALEAEISGGGADAGPGALQEHDDLEAYDEEDAGDAAGADNAEPEEVAEQAAAPAVPDEAPQVINPRRRLLRKADDDMDRILAETDNQLGDSDGTRRRSAIAHLRAAVAATKAEKQAGADFADDDGEATDAYRDDLAHVVRPRRPVPRGDAPSRRTEDRPAPLKLVAEQRVDVSDTAQAGPIRPRRVRVSDIAERQAENEGHEDLDMDHEAEAHARATAANAASFSEFADRVGAYELPDILEAAASYLAFVEGRGEFTRPQLMTKARQALEGEFSREDGLRHFGRLLREGKLRKVAAGQFSVSERINFRPEERAAV</sequence>
<protein>
    <submittedName>
        <fullName evidence="2">Lipoprotein, putative</fullName>
    </submittedName>
</protein>
<feature type="compositionally biased region" description="Acidic residues" evidence="1">
    <location>
        <begin position="312"/>
        <end position="324"/>
    </location>
</feature>
<feature type="compositionally biased region" description="Basic and acidic residues" evidence="1">
    <location>
        <begin position="679"/>
        <end position="701"/>
    </location>
</feature>
<dbReference type="AlphaFoldDB" id="A3TUM6"/>
<dbReference type="eggNOG" id="ENOG502Z8NH">
    <property type="taxonomic scope" value="Bacteria"/>
</dbReference>
<feature type="compositionally biased region" description="Low complexity" evidence="1">
    <location>
        <begin position="577"/>
        <end position="591"/>
    </location>
</feature>
<dbReference type="EMBL" id="AAMO01000002">
    <property type="protein sequence ID" value="EAQ04222.1"/>
    <property type="molecule type" value="Genomic_DNA"/>
</dbReference>
<feature type="compositionally biased region" description="Basic and acidic residues" evidence="1">
    <location>
        <begin position="252"/>
        <end position="263"/>
    </location>
</feature>
<proteinExistence type="predicted"/>
<feature type="region of interest" description="Disordered" evidence="1">
    <location>
        <begin position="75"/>
        <end position="599"/>
    </location>
</feature>
<organism evidence="2 3">
    <name type="scientific">Pseudooceanicola batsensis (strain ATCC BAA-863 / DSM 15984 / KCTC 12145 / HTCC2597)</name>
    <name type="common">Oceanicola batsensis</name>
    <dbReference type="NCBI Taxonomy" id="252305"/>
    <lineage>
        <taxon>Bacteria</taxon>
        <taxon>Pseudomonadati</taxon>
        <taxon>Pseudomonadota</taxon>
        <taxon>Alphaproteobacteria</taxon>
        <taxon>Rhodobacterales</taxon>
        <taxon>Paracoccaceae</taxon>
        <taxon>Pseudooceanicola</taxon>
    </lineage>
</organism>
<feature type="compositionally biased region" description="Basic and acidic residues" evidence="1">
    <location>
        <begin position="154"/>
        <end position="168"/>
    </location>
</feature>
<feature type="compositionally biased region" description="Basic and acidic residues" evidence="1">
    <location>
        <begin position="447"/>
        <end position="457"/>
    </location>
</feature>
<feature type="compositionally biased region" description="Basic and acidic residues" evidence="1">
    <location>
        <begin position="482"/>
        <end position="494"/>
    </location>
</feature>
<gene>
    <name evidence="2" type="ORF">OB2597_08769</name>
</gene>
<feature type="region of interest" description="Disordered" evidence="1">
    <location>
        <begin position="661"/>
        <end position="714"/>
    </location>
</feature>
<feature type="compositionally biased region" description="Low complexity" evidence="1">
    <location>
        <begin position="169"/>
        <end position="185"/>
    </location>
</feature>
<dbReference type="Proteomes" id="UP000004318">
    <property type="component" value="Unassembled WGS sequence"/>
</dbReference>
<evidence type="ECO:0000313" key="2">
    <source>
        <dbReference type="EMBL" id="EAQ04222.1"/>
    </source>
</evidence>